<comment type="similarity">
    <text evidence="2 4">Belongs to the AB hydrolase superfamily. Lipase family.</text>
</comment>
<evidence type="ECO:0000256" key="3">
    <source>
        <dbReference type="ARBA" id="ARBA00022525"/>
    </source>
</evidence>
<dbReference type="GO" id="GO:0016042">
    <property type="term" value="P:lipid catabolic process"/>
    <property type="evidence" value="ECO:0007669"/>
    <property type="project" value="TreeGrafter"/>
</dbReference>
<sequence>MDIFGYVTFILGYYVLVSYCATNTLKNILKEDQIMFLDDDMEILHGHFVMDEDSPGGNSLRTTMDIMKFFTPDLTKDVKFTYFSRELPDGVNLTDKTDFKKFLNVSKVTKCVTHGWMSSSTKDTIISIRTGFLQKYDANIIVMDWSTISGNVLYPIPMKATPDIGKFYGTYLNYMVNEIGIKPEDIHLVGHSLGAHISGFAARELVDKKVARITGLDPALPGFNIGLVESGTLRKTDANFVDVIHSCGGVLGYKDPLGHVDVYPNGGVPPQPGCFIDELTNACSHGWSWKIFASSLVKEEPYIGIQCVTLEDAITGNCSKEHIPIGDPTPPNSRGLFYSKIQPNELVVFDVYDKH</sequence>
<keyword evidence="5" id="KW-0472">Membrane</keyword>
<organism evidence="7 8">
    <name type="scientific">Rhynchophorus ferrugineus</name>
    <name type="common">Red palm weevil</name>
    <name type="synonym">Curculio ferrugineus</name>
    <dbReference type="NCBI Taxonomy" id="354439"/>
    <lineage>
        <taxon>Eukaryota</taxon>
        <taxon>Metazoa</taxon>
        <taxon>Ecdysozoa</taxon>
        <taxon>Arthropoda</taxon>
        <taxon>Hexapoda</taxon>
        <taxon>Insecta</taxon>
        <taxon>Pterygota</taxon>
        <taxon>Neoptera</taxon>
        <taxon>Endopterygota</taxon>
        <taxon>Coleoptera</taxon>
        <taxon>Polyphaga</taxon>
        <taxon>Cucujiformia</taxon>
        <taxon>Curculionidae</taxon>
        <taxon>Dryophthorinae</taxon>
        <taxon>Rhynchophorus</taxon>
    </lineage>
</organism>
<dbReference type="SUPFAM" id="SSF53474">
    <property type="entry name" value="alpha/beta-Hydrolases"/>
    <property type="match status" value="1"/>
</dbReference>
<dbReference type="PANTHER" id="PTHR11610">
    <property type="entry name" value="LIPASE"/>
    <property type="match status" value="1"/>
</dbReference>
<evidence type="ECO:0000256" key="2">
    <source>
        <dbReference type="ARBA" id="ARBA00010701"/>
    </source>
</evidence>
<evidence type="ECO:0000313" key="7">
    <source>
        <dbReference type="EMBL" id="KAF7271108.1"/>
    </source>
</evidence>
<dbReference type="PRINTS" id="PR00821">
    <property type="entry name" value="TAGLIPASE"/>
</dbReference>
<dbReference type="EMBL" id="JAACXV010014017">
    <property type="protein sequence ID" value="KAF7271108.1"/>
    <property type="molecule type" value="Genomic_DNA"/>
</dbReference>
<keyword evidence="5" id="KW-0812">Transmembrane</keyword>
<feature type="transmembrane region" description="Helical" evidence="5">
    <location>
        <begin position="6"/>
        <end position="25"/>
    </location>
</feature>
<dbReference type="Gene3D" id="3.40.50.1820">
    <property type="entry name" value="alpha/beta hydrolase"/>
    <property type="match status" value="1"/>
</dbReference>
<accession>A0A834M5F3</accession>
<keyword evidence="5" id="KW-1133">Transmembrane helix</keyword>
<dbReference type="AlphaFoldDB" id="A0A834M5F3"/>
<dbReference type="InterPro" id="IPR000734">
    <property type="entry name" value="TAG_lipase"/>
</dbReference>
<dbReference type="PANTHER" id="PTHR11610:SF173">
    <property type="entry name" value="LIPASE DOMAIN-CONTAINING PROTEIN-RELATED"/>
    <property type="match status" value="1"/>
</dbReference>
<evidence type="ECO:0000256" key="4">
    <source>
        <dbReference type="RuleBase" id="RU004262"/>
    </source>
</evidence>
<keyword evidence="8" id="KW-1185">Reference proteome</keyword>
<evidence type="ECO:0000256" key="1">
    <source>
        <dbReference type="ARBA" id="ARBA00004613"/>
    </source>
</evidence>
<name>A0A834M5F3_RHYFE</name>
<proteinExistence type="inferred from homology"/>
<dbReference type="InterPro" id="IPR013818">
    <property type="entry name" value="Lipase"/>
</dbReference>
<dbReference type="GO" id="GO:0017171">
    <property type="term" value="F:serine hydrolase activity"/>
    <property type="evidence" value="ECO:0007669"/>
    <property type="project" value="TreeGrafter"/>
</dbReference>
<protein>
    <recommendedName>
        <fullName evidence="6">Lipase domain-containing protein</fullName>
    </recommendedName>
</protein>
<dbReference type="OrthoDB" id="199913at2759"/>
<evidence type="ECO:0000313" key="8">
    <source>
        <dbReference type="Proteomes" id="UP000625711"/>
    </source>
</evidence>
<reference evidence="7" key="1">
    <citation type="submission" date="2020-08" db="EMBL/GenBank/DDBJ databases">
        <title>Genome sequencing and assembly of the red palm weevil Rhynchophorus ferrugineus.</title>
        <authorList>
            <person name="Dias G.B."/>
            <person name="Bergman C.M."/>
            <person name="Manee M."/>
        </authorList>
    </citation>
    <scope>NUCLEOTIDE SEQUENCE</scope>
    <source>
        <strain evidence="7">AA-2017</strain>
        <tissue evidence="7">Whole larva</tissue>
    </source>
</reference>
<dbReference type="Pfam" id="PF00151">
    <property type="entry name" value="Lipase"/>
    <property type="match status" value="1"/>
</dbReference>
<feature type="domain" description="Lipase" evidence="6">
    <location>
        <begin position="72"/>
        <end position="318"/>
    </location>
</feature>
<dbReference type="InterPro" id="IPR029058">
    <property type="entry name" value="AB_hydrolase_fold"/>
</dbReference>
<evidence type="ECO:0000256" key="5">
    <source>
        <dbReference type="SAM" id="Phobius"/>
    </source>
</evidence>
<dbReference type="GO" id="GO:0005615">
    <property type="term" value="C:extracellular space"/>
    <property type="evidence" value="ECO:0007669"/>
    <property type="project" value="TreeGrafter"/>
</dbReference>
<dbReference type="Proteomes" id="UP000625711">
    <property type="component" value="Unassembled WGS sequence"/>
</dbReference>
<comment type="caution">
    <text evidence="7">The sequence shown here is derived from an EMBL/GenBank/DDBJ whole genome shotgun (WGS) entry which is preliminary data.</text>
</comment>
<gene>
    <name evidence="7" type="ORF">GWI33_015971</name>
</gene>
<evidence type="ECO:0000259" key="6">
    <source>
        <dbReference type="Pfam" id="PF00151"/>
    </source>
</evidence>
<comment type="subcellular location">
    <subcellularLocation>
        <location evidence="1">Secreted</location>
    </subcellularLocation>
</comment>
<keyword evidence="3" id="KW-0964">Secreted</keyword>
<dbReference type="GO" id="GO:0016298">
    <property type="term" value="F:lipase activity"/>
    <property type="evidence" value="ECO:0007669"/>
    <property type="project" value="InterPro"/>
</dbReference>